<feature type="transmembrane region" description="Helical" evidence="1">
    <location>
        <begin position="12"/>
        <end position="29"/>
    </location>
</feature>
<keyword evidence="1" id="KW-0812">Transmembrane</keyword>
<protein>
    <submittedName>
        <fullName evidence="2">Uncharacterized protein</fullName>
    </submittedName>
</protein>
<keyword evidence="1" id="KW-0472">Membrane</keyword>
<evidence type="ECO:0000313" key="3">
    <source>
        <dbReference type="Proteomes" id="UP000053745"/>
    </source>
</evidence>
<dbReference type="AlphaFoldDB" id="A0A091LIB3"/>
<evidence type="ECO:0000313" key="2">
    <source>
        <dbReference type="EMBL" id="KFP54895.1"/>
    </source>
</evidence>
<proteinExistence type="predicted"/>
<accession>A0A091LIB3</accession>
<keyword evidence="3" id="KW-1185">Reference proteome</keyword>
<sequence length="37" mass="4287">MGCCRYRLLFKNILVSLLCCSSCPVVILWKKDPQWGL</sequence>
<reference evidence="2 3" key="1">
    <citation type="submission" date="2014-04" db="EMBL/GenBank/DDBJ databases">
        <title>Genome evolution of avian class.</title>
        <authorList>
            <person name="Zhang G."/>
            <person name="Li C."/>
        </authorList>
    </citation>
    <scope>NUCLEOTIDE SEQUENCE [LARGE SCALE GENOMIC DNA]</scope>
    <source>
        <strain evidence="2">BGI_N323</strain>
    </source>
</reference>
<evidence type="ECO:0000256" key="1">
    <source>
        <dbReference type="SAM" id="Phobius"/>
    </source>
</evidence>
<keyword evidence="1" id="KW-1133">Transmembrane helix</keyword>
<organism evidence="2 3">
    <name type="scientific">Cathartes aura</name>
    <name type="common">Turkey vulture</name>
    <name type="synonym">Vultur aura</name>
    <dbReference type="NCBI Taxonomy" id="43455"/>
    <lineage>
        <taxon>Eukaryota</taxon>
        <taxon>Metazoa</taxon>
        <taxon>Chordata</taxon>
        <taxon>Craniata</taxon>
        <taxon>Vertebrata</taxon>
        <taxon>Euteleostomi</taxon>
        <taxon>Archelosauria</taxon>
        <taxon>Archosauria</taxon>
        <taxon>Dinosauria</taxon>
        <taxon>Saurischia</taxon>
        <taxon>Theropoda</taxon>
        <taxon>Coelurosauria</taxon>
        <taxon>Aves</taxon>
        <taxon>Neognathae</taxon>
        <taxon>Neoaves</taxon>
        <taxon>Telluraves</taxon>
        <taxon>Accipitrimorphae</taxon>
        <taxon>Accipitriformes</taxon>
        <taxon>Cathartidae</taxon>
        <taxon>Cathartes</taxon>
    </lineage>
</organism>
<name>A0A091LIB3_CATAU</name>
<dbReference type="EMBL" id="KL321075">
    <property type="protein sequence ID" value="KFP54895.1"/>
    <property type="molecule type" value="Genomic_DNA"/>
</dbReference>
<gene>
    <name evidence="2" type="ORF">N323_12695</name>
</gene>
<dbReference type="Proteomes" id="UP000053745">
    <property type="component" value="Unassembled WGS sequence"/>
</dbReference>